<gene>
    <name evidence="2" type="ORF">E2C01_066204</name>
</gene>
<reference evidence="2 3" key="1">
    <citation type="submission" date="2019-05" db="EMBL/GenBank/DDBJ databases">
        <title>Another draft genome of Portunus trituberculatus and its Hox gene families provides insights of decapod evolution.</title>
        <authorList>
            <person name="Jeong J.-H."/>
            <person name="Song I."/>
            <person name="Kim S."/>
            <person name="Choi T."/>
            <person name="Kim D."/>
            <person name="Ryu S."/>
            <person name="Kim W."/>
        </authorList>
    </citation>
    <scope>NUCLEOTIDE SEQUENCE [LARGE SCALE GENOMIC DNA]</scope>
    <source>
        <tissue evidence="2">Muscle</tissue>
    </source>
</reference>
<evidence type="ECO:0000313" key="2">
    <source>
        <dbReference type="EMBL" id="MPC71912.1"/>
    </source>
</evidence>
<organism evidence="2 3">
    <name type="scientific">Portunus trituberculatus</name>
    <name type="common">Swimming crab</name>
    <name type="synonym">Neptunus trituberculatus</name>
    <dbReference type="NCBI Taxonomy" id="210409"/>
    <lineage>
        <taxon>Eukaryota</taxon>
        <taxon>Metazoa</taxon>
        <taxon>Ecdysozoa</taxon>
        <taxon>Arthropoda</taxon>
        <taxon>Crustacea</taxon>
        <taxon>Multicrustacea</taxon>
        <taxon>Malacostraca</taxon>
        <taxon>Eumalacostraca</taxon>
        <taxon>Eucarida</taxon>
        <taxon>Decapoda</taxon>
        <taxon>Pleocyemata</taxon>
        <taxon>Brachyura</taxon>
        <taxon>Eubrachyura</taxon>
        <taxon>Portunoidea</taxon>
        <taxon>Portunidae</taxon>
        <taxon>Portuninae</taxon>
        <taxon>Portunus</taxon>
    </lineage>
</organism>
<accession>A0A5B7HKW1</accession>
<sequence length="85" mass="9061">MKPVRKNLHTSHEPVKTKHVIGDLHLDTGKTHCALCGKMQDNSGAAVVQWNHACFGVRGVSKHKGSNPVHGPSVGWASSLEATVS</sequence>
<dbReference type="Proteomes" id="UP000324222">
    <property type="component" value="Unassembled WGS sequence"/>
</dbReference>
<protein>
    <submittedName>
        <fullName evidence="2">Uncharacterized protein</fullName>
    </submittedName>
</protein>
<feature type="region of interest" description="Disordered" evidence="1">
    <location>
        <begin position="62"/>
        <end position="85"/>
    </location>
</feature>
<dbReference type="AlphaFoldDB" id="A0A5B7HKW1"/>
<keyword evidence="3" id="KW-1185">Reference proteome</keyword>
<dbReference type="EMBL" id="VSRR010033762">
    <property type="protein sequence ID" value="MPC71912.1"/>
    <property type="molecule type" value="Genomic_DNA"/>
</dbReference>
<evidence type="ECO:0000256" key="1">
    <source>
        <dbReference type="SAM" id="MobiDB-lite"/>
    </source>
</evidence>
<evidence type="ECO:0000313" key="3">
    <source>
        <dbReference type="Proteomes" id="UP000324222"/>
    </source>
</evidence>
<comment type="caution">
    <text evidence="2">The sequence shown here is derived from an EMBL/GenBank/DDBJ whole genome shotgun (WGS) entry which is preliminary data.</text>
</comment>
<name>A0A5B7HKW1_PORTR</name>
<proteinExistence type="predicted"/>